<evidence type="ECO:0000256" key="1">
    <source>
        <dbReference type="ARBA" id="ARBA00004948"/>
    </source>
</evidence>
<keyword evidence="5" id="KW-1185">Reference proteome</keyword>
<dbReference type="InterPro" id="IPR013785">
    <property type="entry name" value="Aldolase_TIM"/>
</dbReference>
<dbReference type="PANTHER" id="PTHR20857">
    <property type="entry name" value="THIAMINE-PHOSPHATE PYROPHOSPHORYLASE"/>
    <property type="match status" value="1"/>
</dbReference>
<evidence type="ECO:0000259" key="3">
    <source>
        <dbReference type="Pfam" id="PF02581"/>
    </source>
</evidence>
<accession>A0A6N4SMN4</accession>
<keyword evidence="4" id="KW-0808">Transferase</keyword>
<comment type="pathway">
    <text evidence="1">Cofactor biosynthesis; thiamine diphosphate biosynthesis.</text>
</comment>
<evidence type="ECO:0000256" key="2">
    <source>
        <dbReference type="ARBA" id="ARBA00022977"/>
    </source>
</evidence>
<keyword evidence="2" id="KW-0784">Thiamine biosynthesis</keyword>
<dbReference type="GO" id="GO:0004789">
    <property type="term" value="F:thiamine-phosphate diphosphorylase activity"/>
    <property type="evidence" value="ECO:0007669"/>
    <property type="project" value="UniProtKB-EC"/>
</dbReference>
<dbReference type="GO" id="GO:0005737">
    <property type="term" value="C:cytoplasm"/>
    <property type="evidence" value="ECO:0007669"/>
    <property type="project" value="TreeGrafter"/>
</dbReference>
<dbReference type="PANTHER" id="PTHR20857:SF15">
    <property type="entry name" value="THIAMINE-PHOSPHATE SYNTHASE"/>
    <property type="match status" value="1"/>
</dbReference>
<evidence type="ECO:0000313" key="5">
    <source>
        <dbReference type="Proteomes" id="UP000001822"/>
    </source>
</evidence>
<name>A0A6N4SMN4_CYTH3</name>
<dbReference type="SMR" id="A0A6N4SMN4"/>
<proteinExistence type="predicted"/>
<feature type="domain" description="Thiamine phosphate synthase/TenI" evidence="3">
    <location>
        <begin position="53"/>
        <end position="179"/>
    </location>
</feature>
<sequence length="197" mass="21914">MFMIKVITPETNHPKEGGILSALVSIYNCTIHIRKPRFTADQYKKYLHDHNQLLSHFVLHEHHSLAKEFPVMGVHLKELDRINPAQVHPDIKIISTSIHSIADAGNLSHPFEYIFYSPLFQSISKENYGTNNSLADLKKTVSELKEQTGIPIIGLGGIYEANIDLVKKSGFDGAALLGAVWVQSDPLAAFGRIASMI</sequence>
<dbReference type="GO" id="GO:0009228">
    <property type="term" value="P:thiamine biosynthetic process"/>
    <property type="evidence" value="ECO:0007669"/>
    <property type="project" value="UniProtKB-KW"/>
</dbReference>
<reference evidence="4 5" key="1">
    <citation type="journal article" date="2007" name="Appl. Environ. Microbiol.">
        <title>Genome sequence of the cellulolytic gliding bacterium Cytophaga hutchinsonii.</title>
        <authorList>
            <person name="Xie G."/>
            <person name="Bruce D.C."/>
            <person name="Challacombe J.F."/>
            <person name="Chertkov O."/>
            <person name="Detter J.C."/>
            <person name="Gilna P."/>
            <person name="Han C.S."/>
            <person name="Lucas S."/>
            <person name="Misra M."/>
            <person name="Myers G.L."/>
            <person name="Richardson P."/>
            <person name="Tapia R."/>
            <person name="Thayer N."/>
            <person name="Thompson L.S."/>
            <person name="Brettin T.S."/>
            <person name="Henrissat B."/>
            <person name="Wilson D.B."/>
            <person name="McBride M.J."/>
        </authorList>
    </citation>
    <scope>NUCLEOTIDE SEQUENCE [LARGE SCALE GENOMIC DNA]</scope>
    <source>
        <strain evidence="5">ATCC 33406 / DSM 1761 / CIP 103989 / NBRC 15051 / NCIMB 9469 / D465</strain>
    </source>
</reference>
<dbReference type="Pfam" id="PF02581">
    <property type="entry name" value="TMP-TENI"/>
    <property type="match status" value="1"/>
</dbReference>
<dbReference type="Gene3D" id="3.20.20.70">
    <property type="entry name" value="Aldolase class I"/>
    <property type="match status" value="1"/>
</dbReference>
<evidence type="ECO:0000313" key="4">
    <source>
        <dbReference type="EMBL" id="ABG57538.1"/>
    </source>
</evidence>
<protein>
    <submittedName>
        <fullName evidence="4">Thiamine-phosphate diphosphorylase</fullName>
        <ecNumber evidence="4">2.5.1.3</ecNumber>
    </submittedName>
</protein>
<organism evidence="4 5">
    <name type="scientific">Cytophaga hutchinsonii (strain ATCC 33406 / DSM 1761 / CIP 103989 / NBRC 15051 / NCIMB 9469 / D465)</name>
    <dbReference type="NCBI Taxonomy" id="269798"/>
    <lineage>
        <taxon>Bacteria</taxon>
        <taxon>Pseudomonadati</taxon>
        <taxon>Bacteroidota</taxon>
        <taxon>Cytophagia</taxon>
        <taxon>Cytophagales</taxon>
        <taxon>Cytophagaceae</taxon>
        <taxon>Cytophaga</taxon>
    </lineage>
</organism>
<gene>
    <name evidence="4" type="primary">thiE</name>
    <name evidence="4" type="ordered locus">CHU_0246</name>
</gene>
<dbReference type="EC" id="2.5.1.3" evidence="4"/>
<dbReference type="Proteomes" id="UP000001822">
    <property type="component" value="Chromosome"/>
</dbReference>
<dbReference type="InterPro" id="IPR036206">
    <property type="entry name" value="ThiamineP_synth_sf"/>
</dbReference>
<dbReference type="CDD" id="cd00564">
    <property type="entry name" value="TMP_TenI"/>
    <property type="match status" value="1"/>
</dbReference>
<dbReference type="SUPFAM" id="SSF51391">
    <property type="entry name" value="Thiamin phosphate synthase"/>
    <property type="match status" value="1"/>
</dbReference>
<dbReference type="EMBL" id="CP000383">
    <property type="protein sequence ID" value="ABG57538.1"/>
    <property type="molecule type" value="Genomic_DNA"/>
</dbReference>
<dbReference type="KEGG" id="chu:CHU_0246"/>
<dbReference type="AlphaFoldDB" id="A0A6N4SMN4"/>
<dbReference type="OrthoDB" id="194683at2"/>
<dbReference type="InterPro" id="IPR022998">
    <property type="entry name" value="ThiamineP_synth_TenI"/>
</dbReference>